<gene>
    <name evidence="11 12" type="primary">queC</name>
    <name evidence="12" type="ORF">ENV62_08890</name>
</gene>
<dbReference type="GO" id="GO:0008270">
    <property type="term" value="F:zinc ion binding"/>
    <property type="evidence" value="ECO:0007669"/>
    <property type="project" value="UniProtKB-UniRule"/>
</dbReference>
<evidence type="ECO:0000256" key="1">
    <source>
        <dbReference type="ARBA" id="ARBA00005061"/>
    </source>
</evidence>
<proteinExistence type="inferred from homology"/>
<keyword evidence="4 11" id="KW-0547">Nucleotide-binding</keyword>
<dbReference type="EMBL" id="DTHB01000053">
    <property type="protein sequence ID" value="HGB15335.1"/>
    <property type="molecule type" value="Genomic_DNA"/>
</dbReference>
<dbReference type="InterPro" id="IPR018317">
    <property type="entry name" value="QueC"/>
</dbReference>
<sequence length="229" mass="24675">MTGKSLAVILLSGGLDSCVVAALARQHFDLALFHANYGQRALARELAAFRAQADYFQARRVLTADLTFLGQMGGSSLTDSRLAIPKEESQSPGIPSTYVPFRNSLLLAAGVAWAEVLGAQAVFIGANILDNPGYPDCRPEYFAVFQRLIELGTRPETRISLETPLIDLDKAGIVRLGLELGAPFHLTWSCYQGETPACGRCSSCRLRLKGFAAAGVEDPLPYKSLPETA</sequence>
<protein>
    <recommendedName>
        <fullName evidence="9 11">7-cyano-7-deazaguanine synthase</fullName>
        <ecNumber evidence="9 11">6.3.4.20</ecNumber>
    </recommendedName>
    <alternativeName>
        <fullName evidence="11">7-cyano-7-carbaguanine synthase</fullName>
    </alternativeName>
    <alternativeName>
        <fullName evidence="11">PreQ(0) synthase</fullName>
    </alternativeName>
    <alternativeName>
        <fullName evidence="11">Queuosine biosynthesis protein QueC</fullName>
    </alternativeName>
</protein>
<reference evidence="12" key="1">
    <citation type="journal article" date="2020" name="mSystems">
        <title>Genome- and Community-Level Interaction Insights into Carbon Utilization and Element Cycling Functions of Hydrothermarchaeota in Hydrothermal Sediment.</title>
        <authorList>
            <person name="Zhou Z."/>
            <person name="Liu Y."/>
            <person name="Xu W."/>
            <person name="Pan J."/>
            <person name="Luo Z.H."/>
            <person name="Li M."/>
        </authorList>
    </citation>
    <scope>NUCLEOTIDE SEQUENCE [LARGE SCALE GENOMIC DNA]</scope>
    <source>
        <strain evidence="12">SpSt-776</strain>
    </source>
</reference>
<evidence type="ECO:0000256" key="2">
    <source>
        <dbReference type="ARBA" id="ARBA00022598"/>
    </source>
</evidence>
<evidence type="ECO:0000256" key="7">
    <source>
        <dbReference type="ARBA" id="ARBA00022840"/>
    </source>
</evidence>
<feature type="binding site" evidence="11">
    <location>
        <position position="198"/>
    </location>
    <ligand>
        <name>Zn(2+)</name>
        <dbReference type="ChEBI" id="CHEBI:29105"/>
    </ligand>
</feature>
<evidence type="ECO:0000256" key="9">
    <source>
        <dbReference type="ARBA" id="ARBA00039149"/>
    </source>
</evidence>
<dbReference type="NCBIfam" id="TIGR00364">
    <property type="entry name" value="7-cyano-7-deazaguanine synthase QueC"/>
    <property type="match status" value="1"/>
</dbReference>
<comment type="pathway">
    <text evidence="1 11">Purine metabolism; 7-cyano-7-deazaguanine biosynthesis.</text>
</comment>
<feature type="binding site" evidence="11">
    <location>
        <position position="190"/>
    </location>
    <ligand>
        <name>Zn(2+)</name>
        <dbReference type="ChEBI" id="CHEBI:29105"/>
    </ligand>
</feature>
<keyword evidence="6 11" id="KW-0862">Zinc</keyword>
<evidence type="ECO:0000256" key="3">
    <source>
        <dbReference type="ARBA" id="ARBA00022723"/>
    </source>
</evidence>
<organism evidence="12">
    <name type="scientific">Desulfobacca acetoxidans</name>
    <dbReference type="NCBI Taxonomy" id="60893"/>
    <lineage>
        <taxon>Bacteria</taxon>
        <taxon>Pseudomonadati</taxon>
        <taxon>Thermodesulfobacteriota</taxon>
        <taxon>Desulfobaccia</taxon>
        <taxon>Desulfobaccales</taxon>
        <taxon>Desulfobaccaceae</taxon>
        <taxon>Desulfobacca</taxon>
    </lineage>
</organism>
<evidence type="ECO:0000256" key="10">
    <source>
        <dbReference type="ARBA" id="ARBA00047890"/>
    </source>
</evidence>
<keyword evidence="7 11" id="KW-0067">ATP-binding</keyword>
<dbReference type="AlphaFoldDB" id="A0A7C3WSF8"/>
<evidence type="ECO:0000313" key="12">
    <source>
        <dbReference type="EMBL" id="HGB15335.1"/>
    </source>
</evidence>
<dbReference type="InterPro" id="IPR014729">
    <property type="entry name" value="Rossmann-like_a/b/a_fold"/>
</dbReference>
<dbReference type="Gene3D" id="3.40.50.620">
    <property type="entry name" value="HUPs"/>
    <property type="match status" value="1"/>
</dbReference>
<dbReference type="GO" id="GO:0016879">
    <property type="term" value="F:ligase activity, forming carbon-nitrogen bonds"/>
    <property type="evidence" value="ECO:0007669"/>
    <property type="project" value="UniProtKB-UniRule"/>
</dbReference>
<dbReference type="GO" id="GO:0008616">
    <property type="term" value="P:tRNA queuosine(34) biosynthetic process"/>
    <property type="evidence" value="ECO:0007669"/>
    <property type="project" value="UniProtKB-UniRule"/>
</dbReference>
<dbReference type="EC" id="6.3.4.20" evidence="9 11"/>
<keyword evidence="2 11" id="KW-0436">Ligase</keyword>
<feature type="binding site" evidence="11">
    <location>
        <position position="204"/>
    </location>
    <ligand>
        <name>Zn(2+)</name>
        <dbReference type="ChEBI" id="CHEBI:29105"/>
    </ligand>
</feature>
<dbReference type="PANTHER" id="PTHR42914">
    <property type="entry name" value="7-CYANO-7-DEAZAGUANINE SYNTHASE"/>
    <property type="match status" value="1"/>
</dbReference>
<dbReference type="UniPathway" id="UPA00391"/>
<comment type="cofactor">
    <cofactor evidence="11">
        <name>Zn(2+)</name>
        <dbReference type="ChEBI" id="CHEBI:29105"/>
    </cofactor>
    <text evidence="11">Binds 1 zinc ion per subunit.</text>
</comment>
<dbReference type="GO" id="GO:0005524">
    <property type="term" value="F:ATP binding"/>
    <property type="evidence" value="ECO:0007669"/>
    <property type="project" value="UniProtKB-UniRule"/>
</dbReference>
<evidence type="ECO:0000256" key="6">
    <source>
        <dbReference type="ARBA" id="ARBA00022833"/>
    </source>
</evidence>
<dbReference type="HAMAP" id="MF_01633">
    <property type="entry name" value="QueC"/>
    <property type="match status" value="1"/>
</dbReference>
<comment type="catalytic activity">
    <reaction evidence="10 11">
        <text>7-carboxy-7-carbaguanine + NH4(+) + 2 ATP = 7-cyano-7-carbaguanine + 2 AMP + 2 diphosphate + 2 H(+)</text>
        <dbReference type="Rhea" id="RHEA:27982"/>
        <dbReference type="ChEBI" id="CHEBI:15378"/>
        <dbReference type="ChEBI" id="CHEBI:28938"/>
        <dbReference type="ChEBI" id="CHEBI:30616"/>
        <dbReference type="ChEBI" id="CHEBI:33019"/>
        <dbReference type="ChEBI" id="CHEBI:45075"/>
        <dbReference type="ChEBI" id="CHEBI:61036"/>
        <dbReference type="ChEBI" id="CHEBI:456215"/>
        <dbReference type="EC" id="6.3.4.20"/>
    </reaction>
</comment>
<dbReference type="Pfam" id="PF06508">
    <property type="entry name" value="QueC"/>
    <property type="match status" value="1"/>
</dbReference>
<feature type="binding site" evidence="11">
    <location>
        <position position="201"/>
    </location>
    <ligand>
        <name>Zn(2+)</name>
        <dbReference type="ChEBI" id="CHEBI:29105"/>
    </ligand>
</feature>
<comment type="caution">
    <text evidence="12">The sequence shown here is derived from an EMBL/GenBank/DDBJ whole genome shotgun (WGS) entry which is preliminary data.</text>
</comment>
<dbReference type="SUPFAM" id="SSF52402">
    <property type="entry name" value="Adenine nucleotide alpha hydrolases-like"/>
    <property type="match status" value="1"/>
</dbReference>
<comment type="function">
    <text evidence="11">Catalyzes the ATP-dependent conversion of 7-carboxy-7-deazaguanine (CDG) to 7-cyano-7-deazaguanine (preQ(0)).</text>
</comment>
<evidence type="ECO:0000256" key="4">
    <source>
        <dbReference type="ARBA" id="ARBA00022741"/>
    </source>
</evidence>
<accession>A0A7C3WSF8</accession>
<dbReference type="PIRSF" id="PIRSF006293">
    <property type="entry name" value="ExsB"/>
    <property type="match status" value="1"/>
</dbReference>
<evidence type="ECO:0000256" key="5">
    <source>
        <dbReference type="ARBA" id="ARBA00022785"/>
    </source>
</evidence>
<evidence type="ECO:0000256" key="8">
    <source>
        <dbReference type="ARBA" id="ARBA00037993"/>
    </source>
</evidence>
<keyword evidence="3 11" id="KW-0479">Metal-binding</keyword>
<name>A0A7C3WSF8_9BACT</name>
<feature type="binding site" evidence="11">
    <location>
        <begin position="11"/>
        <end position="21"/>
    </location>
    <ligand>
        <name>ATP</name>
        <dbReference type="ChEBI" id="CHEBI:30616"/>
    </ligand>
</feature>
<evidence type="ECO:0000256" key="11">
    <source>
        <dbReference type="HAMAP-Rule" id="MF_01633"/>
    </source>
</evidence>
<comment type="similarity">
    <text evidence="8 11">Belongs to the QueC family.</text>
</comment>
<dbReference type="CDD" id="cd01995">
    <property type="entry name" value="QueC-like"/>
    <property type="match status" value="1"/>
</dbReference>
<keyword evidence="5 11" id="KW-0671">Queuosine biosynthesis</keyword>
<dbReference type="PANTHER" id="PTHR42914:SF1">
    <property type="entry name" value="7-CYANO-7-DEAZAGUANINE SYNTHASE"/>
    <property type="match status" value="1"/>
</dbReference>